<reference evidence="3 4" key="1">
    <citation type="submission" date="2020-08" db="EMBL/GenBank/DDBJ databases">
        <title>Genomic Encyclopedia of Type Strains, Phase IV (KMG-V): Genome sequencing to study the core and pangenomes of soil and plant-associated prokaryotes.</title>
        <authorList>
            <person name="Whitman W."/>
        </authorList>
    </citation>
    <scope>NUCLEOTIDE SEQUENCE [LARGE SCALE GENOMIC DNA]</scope>
    <source>
        <strain evidence="3 4">X5P2</strain>
    </source>
</reference>
<dbReference type="Proteomes" id="UP000535182">
    <property type="component" value="Unassembled WGS sequence"/>
</dbReference>
<evidence type="ECO:0000313" key="3">
    <source>
        <dbReference type="EMBL" id="MBB5328685.1"/>
    </source>
</evidence>
<feature type="signal peptide" evidence="2">
    <location>
        <begin position="1"/>
        <end position="21"/>
    </location>
</feature>
<dbReference type="RefSeq" id="WP_183976379.1">
    <property type="nucleotide sequence ID" value="NZ_JACHEB010000004.1"/>
</dbReference>
<name>A0A9X0QE41_9BACT</name>
<gene>
    <name evidence="3" type="ORF">HDF14_002295</name>
</gene>
<protein>
    <recommendedName>
        <fullName evidence="5">Secreted protein</fullName>
    </recommendedName>
</protein>
<keyword evidence="2" id="KW-0732">Signal</keyword>
<proteinExistence type="predicted"/>
<sequence length="678" mass="73221">MMHRALLCICTIAVLISFSRAQSSREKQDRRLNPQVPLQAELLASVDANKLSLGASVFAKARVDWNDSSCHLRTGSAVSGHIVAIEKRTKQSKGSSLAIAFDHADCDGRIAPIQFTLFAIIAAPEVDEGAPLRDSATNLGASSTQPHMSLGSGGSSAHAATPIASKDDMSLNGKSSEDNTPKVIQAGQVIGLKKFTLSVGTGPDGASVLTSLKDNIRLEGATQLVLMPRGSVAPTAKPSVAENSTPPDLTAAVTPPPPPEPKPAPLPPPPPPEIDETSICTAPCTLVPDSTDLAAVHASRTLSTAAFGFVPHDTREYSAFDYESTLTYLDAQNLLFTYDPHKLRQRFPAGIRTESMRTVRAVLLDPATLKIKKMVDWQIQGEAQFIWHAAPGQILVHLGHHLRLLDANLNVLREAPVPGQLVFVSASPSGSYIAVGTLHERHTPTMHQQLADDLHIDPEEDIDVQLFDQNFALLLTTRQSSSLPPPVLSDAGEIRVNSIGHDRWRIRELRWDHTEHTIANINSVCHPNISTPLPDSVFLVGCTQSPLQNWYRLIRLDGHPMLNGHGSSEEIEQSSSSSNEDDLAVRIVRCHTSKARGAYFHKQDLKEQEVSVYRANDGKRLFFSTNPAVSLAEQSFALAPDGAQLAILTSDSISLYPIANTSPKIGKVSQATHPTASN</sequence>
<evidence type="ECO:0000256" key="1">
    <source>
        <dbReference type="SAM" id="MobiDB-lite"/>
    </source>
</evidence>
<feature type="compositionally biased region" description="Polar residues" evidence="1">
    <location>
        <begin position="135"/>
        <end position="147"/>
    </location>
</feature>
<evidence type="ECO:0000313" key="4">
    <source>
        <dbReference type="Proteomes" id="UP000535182"/>
    </source>
</evidence>
<accession>A0A9X0QE41</accession>
<keyword evidence="4" id="KW-1185">Reference proteome</keyword>
<feature type="compositionally biased region" description="Pro residues" evidence="1">
    <location>
        <begin position="254"/>
        <end position="272"/>
    </location>
</feature>
<feature type="region of interest" description="Disordered" evidence="1">
    <location>
        <begin position="132"/>
        <end position="160"/>
    </location>
</feature>
<evidence type="ECO:0000256" key="2">
    <source>
        <dbReference type="SAM" id="SignalP"/>
    </source>
</evidence>
<feature type="chain" id="PRO_5040896867" description="Secreted protein" evidence="2">
    <location>
        <begin position="22"/>
        <end position="678"/>
    </location>
</feature>
<dbReference type="EMBL" id="JACHEB010000004">
    <property type="protein sequence ID" value="MBB5328685.1"/>
    <property type="molecule type" value="Genomic_DNA"/>
</dbReference>
<dbReference type="AlphaFoldDB" id="A0A9X0QE41"/>
<feature type="region of interest" description="Disordered" evidence="1">
    <location>
        <begin position="229"/>
        <end position="278"/>
    </location>
</feature>
<evidence type="ECO:0008006" key="5">
    <source>
        <dbReference type="Google" id="ProtNLM"/>
    </source>
</evidence>
<comment type="caution">
    <text evidence="3">The sequence shown here is derived from an EMBL/GenBank/DDBJ whole genome shotgun (WGS) entry which is preliminary data.</text>
</comment>
<organism evidence="3 4">
    <name type="scientific">Tunturiibacter gelidiferens</name>
    <dbReference type="NCBI Taxonomy" id="3069689"/>
    <lineage>
        <taxon>Bacteria</taxon>
        <taxon>Pseudomonadati</taxon>
        <taxon>Acidobacteriota</taxon>
        <taxon>Terriglobia</taxon>
        <taxon>Terriglobales</taxon>
        <taxon>Acidobacteriaceae</taxon>
        <taxon>Tunturiibacter</taxon>
    </lineage>
</organism>